<evidence type="ECO:0000313" key="2">
    <source>
        <dbReference type="WBParaSite" id="ES5_v2.g30127.t1"/>
    </source>
</evidence>
<organism evidence="1 2">
    <name type="scientific">Panagrolaimus sp. ES5</name>
    <dbReference type="NCBI Taxonomy" id="591445"/>
    <lineage>
        <taxon>Eukaryota</taxon>
        <taxon>Metazoa</taxon>
        <taxon>Ecdysozoa</taxon>
        <taxon>Nematoda</taxon>
        <taxon>Chromadorea</taxon>
        <taxon>Rhabditida</taxon>
        <taxon>Tylenchina</taxon>
        <taxon>Panagrolaimomorpha</taxon>
        <taxon>Panagrolaimoidea</taxon>
        <taxon>Panagrolaimidae</taxon>
        <taxon>Panagrolaimus</taxon>
    </lineage>
</organism>
<reference evidence="2" key="1">
    <citation type="submission" date="2022-11" db="UniProtKB">
        <authorList>
            <consortium name="WormBaseParasite"/>
        </authorList>
    </citation>
    <scope>IDENTIFICATION</scope>
</reference>
<accession>A0AC34GKE8</accession>
<proteinExistence type="predicted"/>
<protein>
    <submittedName>
        <fullName evidence="2">Uncharacterized protein</fullName>
    </submittedName>
</protein>
<dbReference type="WBParaSite" id="ES5_v2.g30127.t1">
    <property type="protein sequence ID" value="ES5_v2.g30127.t1"/>
    <property type="gene ID" value="ES5_v2.g30127"/>
</dbReference>
<sequence>MHRNSYLFYIFSGLYRVYRLGQTKPVYIYRLVTSGTMEEVVYNRQITKEAMNHRVIDEEDIDRHFTLEELNHLDRFKYVPEDEPSLIKGDFSDDPLISSLAKNHGKAIVEVVSHNSFFDEFNENEVSEFDVWKCEEEYEKEIEKMENRKF</sequence>
<name>A0AC34GKE8_9BILA</name>
<evidence type="ECO:0000313" key="1">
    <source>
        <dbReference type="Proteomes" id="UP000887579"/>
    </source>
</evidence>
<dbReference type="Proteomes" id="UP000887579">
    <property type="component" value="Unplaced"/>
</dbReference>